<dbReference type="AlphaFoldDB" id="A0A4Q7KMZ5"/>
<reference evidence="1 2" key="1">
    <citation type="submission" date="2019-02" db="EMBL/GenBank/DDBJ databases">
        <title>Genomic Encyclopedia of Type Strains, Phase IV (KMG-IV): sequencing the most valuable type-strain genomes for metagenomic binning, comparative biology and taxonomic classification.</title>
        <authorList>
            <person name="Goeker M."/>
        </authorList>
    </citation>
    <scope>NUCLEOTIDE SEQUENCE [LARGE SCALE GENOMIC DNA]</scope>
    <source>
        <strain evidence="1 2">DSM 101727</strain>
    </source>
</reference>
<gene>
    <name evidence="1" type="ORF">EV193_105282</name>
</gene>
<keyword evidence="2" id="KW-1185">Reference proteome</keyword>
<dbReference type="Proteomes" id="UP000294257">
    <property type="component" value="Unassembled WGS sequence"/>
</dbReference>
<dbReference type="EMBL" id="SGWQ01000005">
    <property type="protein sequence ID" value="RZS37724.1"/>
    <property type="molecule type" value="Genomic_DNA"/>
</dbReference>
<comment type="caution">
    <text evidence="1">The sequence shown here is derived from an EMBL/GenBank/DDBJ whole genome shotgun (WGS) entry which is preliminary data.</text>
</comment>
<organism evidence="1 2">
    <name type="scientific">Herbihabitans rhizosphaerae</name>
    <dbReference type="NCBI Taxonomy" id="1872711"/>
    <lineage>
        <taxon>Bacteria</taxon>
        <taxon>Bacillati</taxon>
        <taxon>Actinomycetota</taxon>
        <taxon>Actinomycetes</taxon>
        <taxon>Pseudonocardiales</taxon>
        <taxon>Pseudonocardiaceae</taxon>
        <taxon>Herbihabitans</taxon>
    </lineage>
</organism>
<sequence length="92" mass="9867">MIREGGEIEPVRVTRGAGDVLIESAGDSLLITGSPDKLDVLADTVEGQAEHPLTPDGRPAHTHVDYFPGHFYLHPDSVPVVITTRMAEPKGL</sequence>
<evidence type="ECO:0000313" key="2">
    <source>
        <dbReference type="Proteomes" id="UP000294257"/>
    </source>
</evidence>
<dbReference type="InterPro" id="IPR029083">
    <property type="entry name" value="Imm32"/>
</dbReference>
<evidence type="ECO:0000313" key="1">
    <source>
        <dbReference type="EMBL" id="RZS37724.1"/>
    </source>
</evidence>
<name>A0A4Q7KMZ5_9PSEU</name>
<dbReference type="Pfam" id="PF15566">
    <property type="entry name" value="Imm32"/>
    <property type="match status" value="1"/>
</dbReference>
<proteinExistence type="predicted"/>
<protein>
    <submittedName>
        <fullName evidence="1">Uncharacterized protein</fullName>
    </submittedName>
</protein>
<accession>A0A4Q7KMZ5</accession>